<evidence type="ECO:0000313" key="3">
    <source>
        <dbReference type="Proteomes" id="UP000000925"/>
    </source>
</evidence>
<evidence type="ECO:0000259" key="1">
    <source>
        <dbReference type="PROSITE" id="PS51725"/>
    </source>
</evidence>
<dbReference type="eggNOG" id="COG1359">
    <property type="taxonomic scope" value="Bacteria"/>
</dbReference>
<dbReference type="STRING" id="583355.Caka_2786"/>
<keyword evidence="2" id="KW-0560">Oxidoreductase</keyword>
<evidence type="ECO:0000313" key="2">
    <source>
        <dbReference type="EMBL" id="ADE55801.1"/>
    </source>
</evidence>
<sequence length="114" mass="13044">MRTATVLRYLNLSLITKTMSQLTIVANITAKPDQIELVKAELLKLIPITRAEAGCLNYDLHQDMENSAHFMFYENWESRELWQLHMQAQHLKDYLSATEGAVDAFTVNEMTVVG</sequence>
<protein>
    <submittedName>
        <fullName evidence="2">Antibiotic biosynthesis monooxygenase</fullName>
    </submittedName>
</protein>
<dbReference type="PANTHER" id="PTHR33336:SF3">
    <property type="entry name" value="ABM DOMAIN-CONTAINING PROTEIN"/>
    <property type="match status" value="1"/>
</dbReference>
<keyword evidence="2" id="KW-0503">Monooxygenase</keyword>
<keyword evidence="3" id="KW-1185">Reference proteome</keyword>
<dbReference type="PANTHER" id="PTHR33336">
    <property type="entry name" value="QUINOL MONOOXYGENASE YGIN-RELATED"/>
    <property type="match status" value="1"/>
</dbReference>
<dbReference type="Pfam" id="PF03992">
    <property type="entry name" value="ABM"/>
    <property type="match status" value="1"/>
</dbReference>
<dbReference type="Proteomes" id="UP000000925">
    <property type="component" value="Chromosome"/>
</dbReference>
<dbReference type="AlphaFoldDB" id="D5EQI7"/>
<feature type="domain" description="ABM" evidence="1">
    <location>
        <begin position="22"/>
        <end position="110"/>
    </location>
</feature>
<dbReference type="EMBL" id="CP001998">
    <property type="protein sequence ID" value="ADE55801.1"/>
    <property type="molecule type" value="Genomic_DNA"/>
</dbReference>
<name>D5EQI7_CORAD</name>
<accession>D5EQI7</accession>
<dbReference type="InterPro" id="IPR050744">
    <property type="entry name" value="AI-2_Isomerase_LsrG"/>
</dbReference>
<dbReference type="Gene3D" id="3.30.70.100">
    <property type="match status" value="1"/>
</dbReference>
<reference evidence="2 3" key="1">
    <citation type="journal article" date="2010" name="Stand. Genomic Sci.">
        <title>Complete genome sequence of Coraliomargarita akajimensis type strain (04OKA010-24).</title>
        <authorList>
            <person name="Mavromatis K."/>
            <person name="Abt B."/>
            <person name="Brambilla E."/>
            <person name="Lapidus A."/>
            <person name="Copeland A."/>
            <person name="Deshpande S."/>
            <person name="Nolan M."/>
            <person name="Lucas S."/>
            <person name="Tice H."/>
            <person name="Cheng J.F."/>
            <person name="Han C."/>
            <person name="Detter J.C."/>
            <person name="Woyke T."/>
            <person name="Goodwin L."/>
            <person name="Pitluck S."/>
            <person name="Held B."/>
            <person name="Brettin T."/>
            <person name="Tapia R."/>
            <person name="Ivanova N."/>
            <person name="Mikhailova N."/>
            <person name="Pati A."/>
            <person name="Liolios K."/>
            <person name="Chen A."/>
            <person name="Palaniappan K."/>
            <person name="Land M."/>
            <person name="Hauser L."/>
            <person name="Chang Y.J."/>
            <person name="Jeffries C.D."/>
            <person name="Rohde M."/>
            <person name="Goker M."/>
            <person name="Bristow J."/>
            <person name="Eisen J.A."/>
            <person name="Markowitz V."/>
            <person name="Hugenholtz P."/>
            <person name="Klenk H.P."/>
            <person name="Kyrpides N.C."/>
        </authorList>
    </citation>
    <scope>NUCLEOTIDE SEQUENCE [LARGE SCALE GENOMIC DNA]</scope>
    <source>
        <strain evidence="3">DSM 45221 / IAM 15411 / JCM 23193 / KCTC 12865</strain>
    </source>
</reference>
<dbReference type="GO" id="GO:0004497">
    <property type="term" value="F:monooxygenase activity"/>
    <property type="evidence" value="ECO:0007669"/>
    <property type="project" value="UniProtKB-KW"/>
</dbReference>
<dbReference type="InterPro" id="IPR007138">
    <property type="entry name" value="ABM_dom"/>
</dbReference>
<gene>
    <name evidence="2" type="ordered locus">Caka_2786</name>
</gene>
<dbReference type="HOGENOM" id="CLU_131496_11_1_0"/>
<proteinExistence type="predicted"/>
<organism evidence="2 3">
    <name type="scientific">Coraliomargarita akajimensis (strain DSM 45221 / IAM 15411 / JCM 23193 / KCTC 12865 / 04OKA010-24)</name>
    <dbReference type="NCBI Taxonomy" id="583355"/>
    <lineage>
        <taxon>Bacteria</taxon>
        <taxon>Pseudomonadati</taxon>
        <taxon>Verrucomicrobiota</taxon>
        <taxon>Opitutia</taxon>
        <taxon>Puniceicoccales</taxon>
        <taxon>Coraliomargaritaceae</taxon>
        <taxon>Coraliomargarita</taxon>
    </lineage>
</organism>
<dbReference type="KEGG" id="caa:Caka_2786"/>
<dbReference type="InterPro" id="IPR011008">
    <property type="entry name" value="Dimeric_a/b-barrel"/>
</dbReference>
<dbReference type="SUPFAM" id="SSF54909">
    <property type="entry name" value="Dimeric alpha+beta barrel"/>
    <property type="match status" value="1"/>
</dbReference>
<dbReference type="PROSITE" id="PS51725">
    <property type="entry name" value="ABM"/>
    <property type="match status" value="1"/>
</dbReference>